<dbReference type="Proteomes" id="UP000585665">
    <property type="component" value="Unassembled WGS sequence"/>
</dbReference>
<feature type="compositionally biased region" description="Pro residues" evidence="2">
    <location>
        <begin position="33"/>
        <end position="45"/>
    </location>
</feature>
<gene>
    <name evidence="4" type="ORF">HUK82_05480</name>
</gene>
<dbReference type="AlphaFoldDB" id="A0A850P7V0"/>
<dbReference type="InterPro" id="IPR029058">
    <property type="entry name" value="AB_hydrolase_fold"/>
</dbReference>
<feature type="domain" description="BD-FAE-like" evidence="3">
    <location>
        <begin position="82"/>
        <end position="264"/>
    </location>
</feature>
<evidence type="ECO:0000256" key="2">
    <source>
        <dbReference type="SAM" id="MobiDB-lite"/>
    </source>
</evidence>
<evidence type="ECO:0000256" key="1">
    <source>
        <dbReference type="ARBA" id="ARBA00022801"/>
    </source>
</evidence>
<evidence type="ECO:0000313" key="5">
    <source>
        <dbReference type="Proteomes" id="UP000585665"/>
    </source>
</evidence>
<comment type="caution">
    <text evidence="4">The sequence shown here is derived from an EMBL/GenBank/DDBJ whole genome shotgun (WGS) entry which is preliminary data.</text>
</comment>
<feature type="region of interest" description="Disordered" evidence="2">
    <location>
        <begin position="21"/>
        <end position="51"/>
    </location>
</feature>
<dbReference type="EMBL" id="JABXXR010000024">
    <property type="protein sequence ID" value="NVN40014.1"/>
    <property type="molecule type" value="Genomic_DNA"/>
</dbReference>
<evidence type="ECO:0000259" key="3">
    <source>
        <dbReference type="Pfam" id="PF20434"/>
    </source>
</evidence>
<dbReference type="Pfam" id="PF20434">
    <property type="entry name" value="BD-FAE"/>
    <property type="match status" value="1"/>
</dbReference>
<evidence type="ECO:0000313" key="4">
    <source>
        <dbReference type="EMBL" id="NVN40014.1"/>
    </source>
</evidence>
<accession>A0A850P7V0</accession>
<keyword evidence="1 4" id="KW-0378">Hydrolase</keyword>
<dbReference type="InterPro" id="IPR049492">
    <property type="entry name" value="BD-FAE-like_dom"/>
</dbReference>
<protein>
    <submittedName>
        <fullName evidence="4">Alpha/beta hydrolase</fullName>
    </submittedName>
</protein>
<sequence>MSATAVSNGAHAQMLAFRDRHRHHEDMSTEQPPGFPIWPGPPPGGGGPVSGEHVSRTGAVTNVAVPTLTVLRPVQPNGAAMLIAGGGGYKQIENGKEAIPAARWLASIGVTAFVLTYRLPKEGWTVGRFAPFQDAERAIRMIRGQARYFGVDPRRVGVMSFSAGAHLLGMETACADQLSYTPIDALDQVSGHPDLTLLIYPIVTLEPPYQDTSTRRVLIGDHPSPTESARWSVQTHIHPGLAPFFLVQAADDPVSNPANTAILQAACEQNGVEVVRHLFPTGGHGFGLGKPGTATVEWPGIAEQWMAGHRFI</sequence>
<dbReference type="PANTHER" id="PTHR48081">
    <property type="entry name" value="AB HYDROLASE SUPERFAMILY PROTEIN C4A8.06C"/>
    <property type="match status" value="1"/>
</dbReference>
<reference evidence="4 5" key="1">
    <citation type="submission" date="2020-06" db="EMBL/GenBank/DDBJ databases">
        <title>Description of novel acetic acid bacteria.</title>
        <authorList>
            <person name="Sombolestani A."/>
        </authorList>
    </citation>
    <scope>NUCLEOTIDE SEQUENCE [LARGE SCALE GENOMIC DNA]</scope>
    <source>
        <strain evidence="4 5">LMG 27010</strain>
    </source>
</reference>
<keyword evidence="5" id="KW-1185">Reference proteome</keyword>
<name>A0A850P7V0_9PROT</name>
<dbReference type="GO" id="GO:0016787">
    <property type="term" value="F:hydrolase activity"/>
    <property type="evidence" value="ECO:0007669"/>
    <property type="project" value="UniProtKB-KW"/>
</dbReference>
<organism evidence="4 5">
    <name type="scientific">Ameyamaea chiangmaiensis</name>
    <dbReference type="NCBI Taxonomy" id="442969"/>
    <lineage>
        <taxon>Bacteria</taxon>
        <taxon>Pseudomonadati</taxon>
        <taxon>Pseudomonadota</taxon>
        <taxon>Alphaproteobacteria</taxon>
        <taxon>Acetobacterales</taxon>
        <taxon>Acetobacteraceae</taxon>
        <taxon>Ameyamaea</taxon>
    </lineage>
</organism>
<proteinExistence type="predicted"/>
<dbReference type="InterPro" id="IPR050300">
    <property type="entry name" value="GDXG_lipolytic_enzyme"/>
</dbReference>
<dbReference type="Gene3D" id="3.40.50.1820">
    <property type="entry name" value="alpha/beta hydrolase"/>
    <property type="match status" value="1"/>
</dbReference>
<dbReference type="PANTHER" id="PTHR48081:SF6">
    <property type="entry name" value="PEPTIDASE S9 PROLYL OLIGOPEPTIDASE CATALYTIC DOMAIN-CONTAINING PROTEIN"/>
    <property type="match status" value="1"/>
</dbReference>
<dbReference type="SUPFAM" id="SSF53474">
    <property type="entry name" value="alpha/beta-Hydrolases"/>
    <property type="match status" value="1"/>
</dbReference>